<evidence type="ECO:0000313" key="2">
    <source>
        <dbReference type="EMBL" id="MTD25506.1"/>
    </source>
</evidence>
<gene>
    <name evidence="2" type="ORF">GK011_00885</name>
</gene>
<comment type="caution">
    <text evidence="2">The sequence shown here is derived from an EMBL/GenBank/DDBJ whole genome shotgun (WGS) entry which is preliminary data.</text>
</comment>
<dbReference type="InterPro" id="IPR024983">
    <property type="entry name" value="CHAT_dom"/>
</dbReference>
<dbReference type="InterPro" id="IPR011990">
    <property type="entry name" value="TPR-like_helical_dom_sf"/>
</dbReference>
<dbReference type="Proteomes" id="UP000480164">
    <property type="component" value="Unassembled WGS sequence"/>
</dbReference>
<keyword evidence="3" id="KW-1185">Reference proteome</keyword>
<name>A0ABW9R646_9GAMM</name>
<dbReference type="EMBL" id="WLZX01000001">
    <property type="protein sequence ID" value="MTD25506.1"/>
    <property type="molecule type" value="Genomic_DNA"/>
</dbReference>
<reference evidence="2 3" key="1">
    <citation type="submission" date="2019-11" db="EMBL/GenBank/DDBJ databases">
        <title>Erwinia sp. nov., isolated from feces of birds in Tibet plateau of China.</title>
        <authorList>
            <person name="Ge Y."/>
        </authorList>
    </citation>
    <scope>NUCLEOTIDE SEQUENCE [LARGE SCALE GENOMIC DNA]</scope>
    <source>
        <strain evidence="2 3">J316</strain>
    </source>
</reference>
<organism evidence="2 3">
    <name type="scientific">Erwinia sorbitola</name>
    <dbReference type="NCBI Taxonomy" id="2681984"/>
    <lineage>
        <taxon>Bacteria</taxon>
        <taxon>Pseudomonadati</taxon>
        <taxon>Pseudomonadota</taxon>
        <taxon>Gammaproteobacteria</taxon>
        <taxon>Enterobacterales</taxon>
        <taxon>Erwiniaceae</taxon>
        <taxon>Erwinia</taxon>
    </lineage>
</organism>
<dbReference type="RefSeq" id="WP_154750849.1">
    <property type="nucleotide sequence ID" value="NZ_WLZX01000001.1"/>
</dbReference>
<evidence type="ECO:0000259" key="1">
    <source>
        <dbReference type="Pfam" id="PF12770"/>
    </source>
</evidence>
<proteinExistence type="predicted"/>
<dbReference type="Pfam" id="PF12770">
    <property type="entry name" value="CHAT"/>
    <property type="match status" value="1"/>
</dbReference>
<protein>
    <submittedName>
        <fullName evidence="2">CHAT domain-containing protein</fullName>
    </submittedName>
</protein>
<sequence>MEQSKELSDIFNSCFGSYFDINPPGYSDLDLHFIHDFHFLDYLLHITHKLYYIAFRESGERLYSKLYFYCVDDDVVNSLHPFVENINLRLRNHGLAEFILLEKISADIQELIVRINQQPDKSACIIFDAENFSGSETFFEKRFNQPGFPQDKQQIVDLLNVLKTGDDKFTKKGYVACHSRLAPVVASDDFNTFVNDIKRLSIFDFYAGGERHQKMFDAINEAQDFLKDNHINSAKEAIERCKEIKDPKFVFIQIFNEFNNNNNKMYASHLHEMLKNLDIDSDFSTHSGLNMVDVCVGAESYPAARKILKKIAGELADQDEIEKGVQLAGLAGCSDISAELIKKLEKSYPGSLVLNYRDINSALREENYQRAAELFSLRDDELSQKKHQLLLQFITWLKQGDGDSVAFLQTQDINDPDTAAFLNYIASTWAVKHQDYLTAIAVSLFYEPVLDDETFINNSDRILKKWFFNRKKSNTDEDKKQADIVSEAIISFTKKSIDKLSHLSVNPYLRERFIDRFSWDVSHSFGHFLLIVITRNQFSGRELNLSHAEPQASVTMSLETVMSKVEDALNYYDRIGVVLAGKHLVPADILTGDRAELRAFLQGLHILMLKMAGDLQNEREINNINALISIAHSAASLAAPCYQDLDIIKNVGAVLSLQGYAQTARDLAEQALQLAGDDPQRQRHAWLAAAEIYQRQGNNHPAMVYLNCAMSGSEMTIDEFFTYSNLAVRIFRDTKAVNFARDAVTFSRRVLQEFNNNLYIKNKKIYDFMDLTLCFNQLCSDDVFDSKIAEKVVSLATGIASEEVVHADNLSPILTLSLQIADVLAVNNYTADDDFKAVLEQMISISDAMNIPDKLLNAFTAFYRESNINNLFALYNLISSSSRSAGDRAWDDNSLHIYAALLLRRNPDMPLQDRAFAAELLTDSSYSLHSEYLYSNPYPRYERIDAPADYAAACALENKVAVYLLVLDDHKHGTLLCWLPGMDGQEIDSSLWHFDFAAFNQWKKEFPYQYGFYDAETTPNLFFDSTEFIRFDFDFHEKSVLILDVQLQSLVPNLIPLPSGLAGTQAAISCAPSLAWLEQTRRTPVKTNGNLVSWISTADLAGQTLKAMADEFSQEGGVFDKWNVAHNGDSALPVGFENSELVIIGAHGGVTDAEHVFRSISDEGDLRIDFSTFSSRLRQCGVVILFVCSSGRFDNHPEAATTIGLAKELLDNGCAAVISSPWPLDPMLTMRWLPLFMQQWMGGATVSDAVFETNKTLTSHYSYDYSKCIALSVFGDGSRRYQKKVI</sequence>
<evidence type="ECO:0000313" key="3">
    <source>
        <dbReference type="Proteomes" id="UP000480164"/>
    </source>
</evidence>
<dbReference type="SUPFAM" id="SSF48452">
    <property type="entry name" value="TPR-like"/>
    <property type="match status" value="1"/>
</dbReference>
<feature type="domain" description="CHAT" evidence="1">
    <location>
        <begin position="1162"/>
        <end position="1260"/>
    </location>
</feature>
<accession>A0ABW9R646</accession>